<name>Q7RAG3_PLAYO</name>
<dbReference type="PaxDb" id="73239-Q7RAG3"/>
<evidence type="ECO:0000313" key="3">
    <source>
        <dbReference type="Proteomes" id="UP000008553"/>
    </source>
</evidence>
<gene>
    <name evidence="2" type="ORF">PY06537</name>
</gene>
<organism evidence="2 3">
    <name type="scientific">Plasmodium yoelii yoelii</name>
    <dbReference type="NCBI Taxonomy" id="73239"/>
    <lineage>
        <taxon>Eukaryota</taxon>
        <taxon>Sar</taxon>
        <taxon>Alveolata</taxon>
        <taxon>Apicomplexa</taxon>
        <taxon>Aconoidasida</taxon>
        <taxon>Haemosporida</taxon>
        <taxon>Plasmodiidae</taxon>
        <taxon>Plasmodium</taxon>
        <taxon>Plasmodium (Vinckeia)</taxon>
    </lineage>
</organism>
<dbReference type="EMBL" id="AABL01002218">
    <property type="protein sequence ID" value="EAA18764.1"/>
    <property type="molecule type" value="Genomic_DNA"/>
</dbReference>
<keyword evidence="1" id="KW-0812">Transmembrane</keyword>
<dbReference type="Proteomes" id="UP000008553">
    <property type="component" value="Unassembled WGS sequence"/>
</dbReference>
<proteinExistence type="predicted"/>
<dbReference type="AlphaFoldDB" id="Q7RAG3"/>
<feature type="transmembrane region" description="Helical" evidence="1">
    <location>
        <begin position="12"/>
        <end position="30"/>
    </location>
</feature>
<keyword evidence="1" id="KW-0472">Membrane</keyword>
<keyword evidence="1" id="KW-1133">Transmembrane helix</keyword>
<accession>Q7RAG3</accession>
<keyword evidence="3" id="KW-1185">Reference proteome</keyword>
<dbReference type="InParanoid" id="Q7RAG3"/>
<evidence type="ECO:0000256" key="1">
    <source>
        <dbReference type="SAM" id="Phobius"/>
    </source>
</evidence>
<evidence type="ECO:0000313" key="2">
    <source>
        <dbReference type="EMBL" id="EAA18764.1"/>
    </source>
</evidence>
<protein>
    <submittedName>
        <fullName evidence="2">Uncharacterized protein</fullName>
    </submittedName>
</protein>
<sequence>MLRNCLLGNNFCIIFVLFLCYGPELCLWFPHSG</sequence>
<reference evidence="2 3" key="1">
    <citation type="journal article" date="2002" name="Nature">
        <title>Genome sequence and comparative analysis of the model rodent malaria parasite Plasmodium yoelii yoelii.</title>
        <authorList>
            <person name="Carlton J.M."/>
            <person name="Angiuoli S.V."/>
            <person name="Suh B.B."/>
            <person name="Kooij T.W."/>
            <person name="Pertea M."/>
            <person name="Silva J.C."/>
            <person name="Ermolaeva M.D."/>
            <person name="Allen J.E."/>
            <person name="Selengut J.D."/>
            <person name="Koo H.L."/>
            <person name="Peterson J.D."/>
            <person name="Pop M."/>
            <person name="Kosack D.S."/>
            <person name="Shumway M.F."/>
            <person name="Bidwell S.L."/>
            <person name="Shallom S.J."/>
            <person name="van Aken S.E."/>
            <person name="Riedmuller S.B."/>
            <person name="Feldblyum T.V."/>
            <person name="Cho J.K."/>
            <person name="Quackenbush J."/>
            <person name="Sedegah M."/>
            <person name="Shoaibi A."/>
            <person name="Cummings L.M."/>
            <person name="Florens L."/>
            <person name="Yates J.R."/>
            <person name="Raine J.D."/>
            <person name="Sinden R.E."/>
            <person name="Harris M.A."/>
            <person name="Cunningham D.A."/>
            <person name="Preiser P.R."/>
            <person name="Bergman L.W."/>
            <person name="Vaidya A.B."/>
            <person name="van Lin L.H."/>
            <person name="Janse C.J."/>
            <person name="Waters A.P."/>
            <person name="Smith H.O."/>
            <person name="White O.R."/>
            <person name="Salzberg S.L."/>
            <person name="Venter J.C."/>
            <person name="Fraser C.M."/>
            <person name="Hoffman S.L."/>
            <person name="Gardner M.J."/>
            <person name="Carucci D.J."/>
        </authorList>
    </citation>
    <scope>NUCLEOTIDE SEQUENCE [LARGE SCALE GENOMIC DNA]</scope>
    <source>
        <strain evidence="2 3">17XNL</strain>
    </source>
</reference>
<comment type="caution">
    <text evidence="2">The sequence shown here is derived from an EMBL/GenBank/DDBJ whole genome shotgun (WGS) entry which is preliminary data.</text>
</comment>